<dbReference type="AlphaFoldDB" id="A0A7K3WCA8"/>
<accession>A0A7K3WCA8</accession>
<feature type="compositionally biased region" description="Low complexity" evidence="1">
    <location>
        <begin position="184"/>
        <end position="204"/>
    </location>
</feature>
<feature type="transmembrane region" description="Helical" evidence="2">
    <location>
        <begin position="21"/>
        <end position="43"/>
    </location>
</feature>
<comment type="caution">
    <text evidence="3">The sequence shown here is derived from an EMBL/GenBank/DDBJ whole genome shotgun (WGS) entry which is preliminary data.</text>
</comment>
<organism evidence="3 4">
    <name type="scientific">Goekera deserti</name>
    <dbReference type="NCBI Taxonomy" id="2497753"/>
    <lineage>
        <taxon>Bacteria</taxon>
        <taxon>Bacillati</taxon>
        <taxon>Actinomycetota</taxon>
        <taxon>Actinomycetes</taxon>
        <taxon>Geodermatophilales</taxon>
        <taxon>Geodermatophilaceae</taxon>
        <taxon>Goekera</taxon>
    </lineage>
</organism>
<protein>
    <submittedName>
        <fullName evidence="3">DUF2567 domain-containing protein</fullName>
    </submittedName>
</protein>
<feature type="transmembrane region" description="Helical" evidence="2">
    <location>
        <begin position="73"/>
        <end position="92"/>
    </location>
</feature>
<sequence length="229" mass="23509">MPAVRSARWDGLRGARGDLRTAAGVVLVLAVLGGPAGLLWLWWAPRADFRITDTGPVAIGDVSSELLAGDDSVYLFVLAGLGLLAGAATWALRRHRGVPVLVALALGMVAASVVAWQVGERLGAGPSPEELVDVGRRVTTALELNAIAALAIGPFLAVLVYLLCTVFAAHDDLDRDDWPDADPADAPHSAHDGAAARADATAADVPPLRPDPATGSGLDTPRPGSGTQA</sequence>
<proteinExistence type="predicted"/>
<evidence type="ECO:0000256" key="1">
    <source>
        <dbReference type="SAM" id="MobiDB-lite"/>
    </source>
</evidence>
<keyword evidence="2" id="KW-1133">Transmembrane helix</keyword>
<gene>
    <name evidence="3" type="ORF">G1H19_05170</name>
</gene>
<feature type="transmembrane region" description="Helical" evidence="2">
    <location>
        <begin position="146"/>
        <end position="169"/>
    </location>
</feature>
<dbReference type="InterPro" id="IPR021213">
    <property type="entry name" value="DUF2567"/>
</dbReference>
<evidence type="ECO:0000313" key="4">
    <source>
        <dbReference type="Proteomes" id="UP000470470"/>
    </source>
</evidence>
<dbReference type="NCBIfam" id="TIGR01167">
    <property type="entry name" value="LPXTG_anchor"/>
    <property type="match status" value="1"/>
</dbReference>
<evidence type="ECO:0000256" key="2">
    <source>
        <dbReference type="SAM" id="Phobius"/>
    </source>
</evidence>
<keyword evidence="4" id="KW-1185">Reference proteome</keyword>
<keyword evidence="2" id="KW-0812">Transmembrane</keyword>
<dbReference type="EMBL" id="JAAGWK010000009">
    <property type="protein sequence ID" value="NEL53400.1"/>
    <property type="molecule type" value="Genomic_DNA"/>
</dbReference>
<evidence type="ECO:0000313" key="3">
    <source>
        <dbReference type="EMBL" id="NEL53400.1"/>
    </source>
</evidence>
<reference evidence="3 4" key="1">
    <citation type="submission" date="2020-02" db="EMBL/GenBank/DDBJ databases">
        <title>The whole genome sequence of CPCC 205119.</title>
        <authorList>
            <person name="Jiang Z."/>
        </authorList>
    </citation>
    <scope>NUCLEOTIDE SEQUENCE [LARGE SCALE GENOMIC DNA]</scope>
    <source>
        <strain evidence="3 4">CPCC 205119</strain>
    </source>
</reference>
<feature type="transmembrane region" description="Helical" evidence="2">
    <location>
        <begin position="99"/>
        <end position="118"/>
    </location>
</feature>
<dbReference type="Proteomes" id="UP000470470">
    <property type="component" value="Unassembled WGS sequence"/>
</dbReference>
<dbReference type="Pfam" id="PF10821">
    <property type="entry name" value="DUF2567"/>
    <property type="match status" value="1"/>
</dbReference>
<dbReference type="RefSeq" id="WP_162392541.1">
    <property type="nucleotide sequence ID" value="NZ_JAABOZ010000002.1"/>
</dbReference>
<name>A0A7K3WCA8_9ACTN</name>
<feature type="region of interest" description="Disordered" evidence="1">
    <location>
        <begin position="178"/>
        <end position="229"/>
    </location>
</feature>
<keyword evidence="2" id="KW-0472">Membrane</keyword>